<feature type="non-terminal residue" evidence="3">
    <location>
        <position position="1"/>
    </location>
</feature>
<reference evidence="3" key="1">
    <citation type="submission" date="2023-03" db="EMBL/GenBank/DDBJ databases">
        <title>Massive genome expansion in bonnet fungi (Mycena s.s.) driven by repeated elements and novel gene families across ecological guilds.</title>
        <authorList>
            <consortium name="Lawrence Berkeley National Laboratory"/>
            <person name="Harder C.B."/>
            <person name="Miyauchi S."/>
            <person name="Viragh M."/>
            <person name="Kuo A."/>
            <person name="Thoen E."/>
            <person name="Andreopoulos B."/>
            <person name="Lu D."/>
            <person name="Skrede I."/>
            <person name="Drula E."/>
            <person name="Henrissat B."/>
            <person name="Morin E."/>
            <person name="Kohler A."/>
            <person name="Barry K."/>
            <person name="LaButti K."/>
            <person name="Morin E."/>
            <person name="Salamov A."/>
            <person name="Lipzen A."/>
            <person name="Mereny Z."/>
            <person name="Hegedus B."/>
            <person name="Baldrian P."/>
            <person name="Stursova M."/>
            <person name="Weitz H."/>
            <person name="Taylor A."/>
            <person name="Grigoriev I.V."/>
            <person name="Nagy L.G."/>
            <person name="Martin F."/>
            <person name="Kauserud H."/>
        </authorList>
    </citation>
    <scope>NUCLEOTIDE SEQUENCE</scope>
    <source>
        <strain evidence="3">9144</strain>
    </source>
</reference>
<evidence type="ECO:0000256" key="1">
    <source>
        <dbReference type="SAM" id="MobiDB-lite"/>
    </source>
</evidence>
<dbReference type="InterPro" id="IPR000008">
    <property type="entry name" value="C2_dom"/>
</dbReference>
<evidence type="ECO:0000313" key="4">
    <source>
        <dbReference type="Proteomes" id="UP001219525"/>
    </source>
</evidence>
<feature type="domain" description="C2" evidence="2">
    <location>
        <begin position="1"/>
        <end position="103"/>
    </location>
</feature>
<evidence type="ECO:0000259" key="2">
    <source>
        <dbReference type="PROSITE" id="PS50004"/>
    </source>
</evidence>
<feature type="compositionally biased region" description="Low complexity" evidence="1">
    <location>
        <begin position="161"/>
        <end position="171"/>
    </location>
</feature>
<feature type="compositionally biased region" description="Basic and acidic residues" evidence="1">
    <location>
        <begin position="150"/>
        <end position="160"/>
    </location>
</feature>
<accession>A0AAD6YH93</accession>
<dbReference type="Proteomes" id="UP001219525">
    <property type="component" value="Unassembled WGS sequence"/>
</dbReference>
<dbReference type="PROSITE" id="PS50004">
    <property type="entry name" value="C2"/>
    <property type="match status" value="1"/>
</dbReference>
<comment type="caution">
    <text evidence="3">The sequence shown here is derived from an EMBL/GenBank/DDBJ whole genome shotgun (WGS) entry which is preliminary data.</text>
</comment>
<proteinExistence type="predicted"/>
<organism evidence="3 4">
    <name type="scientific">Mycena pura</name>
    <dbReference type="NCBI Taxonomy" id="153505"/>
    <lineage>
        <taxon>Eukaryota</taxon>
        <taxon>Fungi</taxon>
        <taxon>Dikarya</taxon>
        <taxon>Basidiomycota</taxon>
        <taxon>Agaricomycotina</taxon>
        <taxon>Agaricomycetes</taxon>
        <taxon>Agaricomycetidae</taxon>
        <taxon>Agaricales</taxon>
        <taxon>Marasmiineae</taxon>
        <taxon>Mycenaceae</taxon>
        <taxon>Mycena</taxon>
    </lineage>
</organism>
<dbReference type="PANTHER" id="PTHR47052:SF3">
    <property type="entry name" value="INGRESSION PROTEIN 1"/>
    <property type="match status" value="1"/>
</dbReference>
<gene>
    <name evidence="3" type="ORF">GGX14DRAFT_310185</name>
</gene>
<protein>
    <submittedName>
        <fullName evidence="3">C2 domain-containing protein</fullName>
    </submittedName>
</protein>
<feature type="region of interest" description="Disordered" evidence="1">
    <location>
        <begin position="126"/>
        <end position="171"/>
    </location>
</feature>
<evidence type="ECO:0000313" key="3">
    <source>
        <dbReference type="EMBL" id="KAJ7220105.1"/>
    </source>
</evidence>
<dbReference type="PANTHER" id="PTHR47052">
    <property type="entry name" value="CONSERVED SERINE PROLINE-RICH PROTEIN (AFU_ORTHOLOGUE AFUA_2G01790)"/>
    <property type="match status" value="1"/>
</dbReference>
<dbReference type="SMART" id="SM00239">
    <property type="entry name" value="C2"/>
    <property type="match status" value="1"/>
</dbReference>
<dbReference type="InterPro" id="IPR052981">
    <property type="entry name" value="Ingression_C2_domain"/>
</dbReference>
<feature type="non-terminal residue" evidence="3">
    <location>
        <position position="171"/>
    </location>
</feature>
<keyword evidence="4" id="KW-1185">Reference proteome</keyword>
<dbReference type="SUPFAM" id="SSF49562">
    <property type="entry name" value="C2 domain (Calcium/lipid-binding domain, CaLB)"/>
    <property type="match status" value="1"/>
</dbReference>
<dbReference type="InterPro" id="IPR035892">
    <property type="entry name" value="C2_domain_sf"/>
</dbReference>
<dbReference type="AlphaFoldDB" id="A0AAD6YH93"/>
<dbReference type="EMBL" id="JARJCW010000010">
    <property type="protein sequence ID" value="KAJ7220105.1"/>
    <property type="molecule type" value="Genomic_DNA"/>
</dbReference>
<dbReference type="Gene3D" id="2.60.40.150">
    <property type="entry name" value="C2 domain"/>
    <property type="match status" value="1"/>
</dbReference>
<sequence length="171" mass="19363">ISRAVIVVLKARNLIDKYFWKQDVFAQVKLNGDAKRTQVDVKGGQTPEWDEEIRVPILKDAHERNRKLEVSCWAKEPRKEENIGTGIVDLTETLKTGEFDDWVRLDVSGVVRGEIYLEMTFFANAPAPAGLPTASGNLQRRPSKLSPADRLARPQQREHLPLLTQPKTQPP</sequence>
<name>A0AAD6YH93_9AGAR</name>
<dbReference type="Pfam" id="PF00168">
    <property type="entry name" value="C2"/>
    <property type="match status" value="1"/>
</dbReference>